<dbReference type="InterPro" id="IPR027995">
    <property type="entry name" value="Galactosyl_T_N"/>
</dbReference>
<keyword evidence="8" id="KW-1133">Transmembrane helix</keyword>
<comment type="subcellular location">
    <subcellularLocation>
        <location evidence="1">Membrane</location>
        <topology evidence="1">Single-pass type II membrane protein</topology>
    </subcellularLocation>
</comment>
<evidence type="ECO:0000256" key="10">
    <source>
        <dbReference type="ARBA" id="ARBA00023180"/>
    </source>
</evidence>
<dbReference type="PANTHER" id="PTHR19300:SF57">
    <property type="entry name" value="BETA-1,4-N-ACETYLGALACTOSAMINYLTRANSFERASE"/>
    <property type="match status" value="1"/>
</dbReference>
<keyword evidence="9" id="KW-0472">Membrane</keyword>
<keyword evidence="6" id="KW-0812">Transmembrane</keyword>
<dbReference type="InterPro" id="IPR027791">
    <property type="entry name" value="Galactosyl_T_C"/>
</dbReference>
<dbReference type="GO" id="GO:0006688">
    <property type="term" value="P:glycosphingolipid biosynthetic process"/>
    <property type="evidence" value="ECO:0007669"/>
    <property type="project" value="TreeGrafter"/>
</dbReference>
<dbReference type="PRINTS" id="PR02050">
    <property type="entry name" value="B14GALTRFASE"/>
</dbReference>
<protein>
    <recommendedName>
        <fullName evidence="15">Galactosyltransferase C-terminal domain-containing protein</fullName>
    </recommendedName>
</protein>
<dbReference type="AlphaFoldDB" id="A0A3P6SHI5"/>
<keyword evidence="5" id="KW-0808">Transferase</keyword>
<comment type="similarity">
    <text evidence="3">Belongs to the glycosyltransferase 7 family.</text>
</comment>
<name>A0A3P6SHI5_DIBLA</name>
<feature type="domain" description="Galactosyltransferase N-terminal" evidence="12">
    <location>
        <begin position="48"/>
        <end position="137"/>
    </location>
</feature>
<dbReference type="InterPro" id="IPR003859">
    <property type="entry name" value="Galactosyl_T"/>
</dbReference>
<dbReference type="Proteomes" id="UP000281553">
    <property type="component" value="Unassembled WGS sequence"/>
</dbReference>
<dbReference type="OrthoDB" id="10016069at2759"/>
<dbReference type="UniPathway" id="UPA00378"/>
<evidence type="ECO:0000259" key="11">
    <source>
        <dbReference type="Pfam" id="PF02709"/>
    </source>
</evidence>
<evidence type="ECO:0000256" key="3">
    <source>
        <dbReference type="ARBA" id="ARBA00005735"/>
    </source>
</evidence>
<dbReference type="GO" id="GO:0005794">
    <property type="term" value="C:Golgi apparatus"/>
    <property type="evidence" value="ECO:0007669"/>
    <property type="project" value="TreeGrafter"/>
</dbReference>
<evidence type="ECO:0000313" key="14">
    <source>
        <dbReference type="Proteomes" id="UP000281553"/>
    </source>
</evidence>
<evidence type="ECO:0000256" key="2">
    <source>
        <dbReference type="ARBA" id="ARBA00004922"/>
    </source>
</evidence>
<dbReference type="Pfam" id="PF13733">
    <property type="entry name" value="Glyco_transf_7N"/>
    <property type="match status" value="1"/>
</dbReference>
<keyword evidence="10" id="KW-0325">Glycoprotein</keyword>
<dbReference type="Gene3D" id="3.90.550.10">
    <property type="entry name" value="Spore Coat Polysaccharide Biosynthesis Protein SpsA, Chain A"/>
    <property type="match status" value="1"/>
</dbReference>
<dbReference type="GO" id="GO:0033842">
    <property type="term" value="F:N-acetyl-beta-glucosaminyl-derivative 4-beta-N-acetylgalactosaminyltransferase activity"/>
    <property type="evidence" value="ECO:0007669"/>
    <property type="project" value="TreeGrafter"/>
</dbReference>
<dbReference type="PANTHER" id="PTHR19300">
    <property type="entry name" value="BETA-1,4-GALACTOSYLTRANSFERASE"/>
    <property type="match status" value="1"/>
</dbReference>
<dbReference type="Pfam" id="PF02709">
    <property type="entry name" value="Glyco_transf_7C"/>
    <property type="match status" value="1"/>
</dbReference>
<keyword evidence="7" id="KW-0735">Signal-anchor</keyword>
<organism evidence="13 14">
    <name type="scientific">Dibothriocephalus latus</name>
    <name type="common">Fish tapeworm</name>
    <name type="synonym">Diphyllobothrium latum</name>
    <dbReference type="NCBI Taxonomy" id="60516"/>
    <lineage>
        <taxon>Eukaryota</taxon>
        <taxon>Metazoa</taxon>
        <taxon>Spiralia</taxon>
        <taxon>Lophotrochozoa</taxon>
        <taxon>Platyhelminthes</taxon>
        <taxon>Cestoda</taxon>
        <taxon>Eucestoda</taxon>
        <taxon>Diphyllobothriidea</taxon>
        <taxon>Diphyllobothriidae</taxon>
        <taxon>Dibothriocephalus</taxon>
    </lineage>
</organism>
<evidence type="ECO:0008006" key="15">
    <source>
        <dbReference type="Google" id="ProtNLM"/>
    </source>
</evidence>
<dbReference type="InterPro" id="IPR029044">
    <property type="entry name" value="Nucleotide-diphossugar_trans"/>
</dbReference>
<dbReference type="GO" id="GO:0008378">
    <property type="term" value="F:galactosyltransferase activity"/>
    <property type="evidence" value="ECO:0007669"/>
    <property type="project" value="TreeGrafter"/>
</dbReference>
<proteinExistence type="inferred from homology"/>
<dbReference type="GO" id="GO:0016020">
    <property type="term" value="C:membrane"/>
    <property type="evidence" value="ECO:0007669"/>
    <property type="project" value="UniProtKB-SubCell"/>
</dbReference>
<evidence type="ECO:0000256" key="6">
    <source>
        <dbReference type="ARBA" id="ARBA00022692"/>
    </source>
</evidence>
<comment type="pathway">
    <text evidence="2">Protein modification; protein glycosylation.</text>
</comment>
<evidence type="ECO:0000256" key="1">
    <source>
        <dbReference type="ARBA" id="ARBA00004606"/>
    </source>
</evidence>
<keyword evidence="4" id="KW-0328">Glycosyltransferase</keyword>
<evidence type="ECO:0000256" key="9">
    <source>
        <dbReference type="ARBA" id="ARBA00023136"/>
    </source>
</evidence>
<dbReference type="GO" id="GO:0005975">
    <property type="term" value="P:carbohydrate metabolic process"/>
    <property type="evidence" value="ECO:0007669"/>
    <property type="project" value="InterPro"/>
</dbReference>
<dbReference type="SUPFAM" id="SSF53448">
    <property type="entry name" value="Nucleotide-diphospho-sugar transferases"/>
    <property type="match status" value="1"/>
</dbReference>
<keyword evidence="14" id="KW-1185">Reference proteome</keyword>
<evidence type="ECO:0000256" key="8">
    <source>
        <dbReference type="ARBA" id="ARBA00022989"/>
    </source>
</evidence>
<sequence length="247" mass="28650">MQFVPFDQLALKWGLPSDQHTWSGESKFTDVNYTLEYRAGEGNQSARIVWAPVSCYQPELTAIIIPFRNRFANLSVFLHHMHPLLRHQRRRYTIFLIEQVKPEVFNRAALFNIGFREASKVANYLLPEDDRMIYGCEKEPLHMTAHIDRHNYSTPYKTIFGGGVAMHPIQFKKARGFPNTYYGWGGEDDDMSQRLTLSKQNILRRNSTVARYKDMKHDMEPGNDYNPTSVLKQEENIGEAYGVKLGD</sequence>
<accession>A0A3P6SHI5</accession>
<evidence type="ECO:0000256" key="7">
    <source>
        <dbReference type="ARBA" id="ARBA00022968"/>
    </source>
</evidence>
<evidence type="ECO:0000313" key="13">
    <source>
        <dbReference type="EMBL" id="VDK71737.1"/>
    </source>
</evidence>
<evidence type="ECO:0000256" key="5">
    <source>
        <dbReference type="ARBA" id="ARBA00022679"/>
    </source>
</evidence>
<evidence type="ECO:0000259" key="12">
    <source>
        <dbReference type="Pfam" id="PF13733"/>
    </source>
</evidence>
<feature type="domain" description="Galactosyltransferase C-terminal" evidence="11">
    <location>
        <begin position="142"/>
        <end position="218"/>
    </location>
</feature>
<dbReference type="EMBL" id="UYRU01041982">
    <property type="protein sequence ID" value="VDK71737.1"/>
    <property type="molecule type" value="Genomic_DNA"/>
</dbReference>
<evidence type="ECO:0000256" key="4">
    <source>
        <dbReference type="ARBA" id="ARBA00022676"/>
    </source>
</evidence>
<gene>
    <name evidence="13" type="ORF">DILT_LOCUS2349</name>
</gene>
<reference evidence="13 14" key="1">
    <citation type="submission" date="2018-11" db="EMBL/GenBank/DDBJ databases">
        <authorList>
            <consortium name="Pathogen Informatics"/>
        </authorList>
    </citation>
    <scope>NUCLEOTIDE SEQUENCE [LARGE SCALE GENOMIC DNA]</scope>
</reference>